<dbReference type="Proteomes" id="UP000267223">
    <property type="component" value="Unassembled WGS sequence"/>
</dbReference>
<reference evidence="2 3" key="1">
    <citation type="submission" date="2018-11" db="EMBL/GenBank/DDBJ databases">
        <title>Draft genome sequence of Ferruginibacter sp. BO-59.</title>
        <authorList>
            <person name="Im W.T."/>
        </authorList>
    </citation>
    <scope>NUCLEOTIDE SEQUENCE [LARGE SCALE GENOMIC DNA]</scope>
    <source>
        <strain evidence="2 3">BO-59</strain>
    </source>
</reference>
<evidence type="ECO:0000313" key="2">
    <source>
        <dbReference type="EMBL" id="RNI38689.1"/>
    </source>
</evidence>
<dbReference type="OrthoDB" id="760650at2"/>
<feature type="signal peptide" evidence="1">
    <location>
        <begin position="1"/>
        <end position="24"/>
    </location>
</feature>
<dbReference type="SUPFAM" id="SSF52821">
    <property type="entry name" value="Rhodanese/Cell cycle control phosphatase"/>
    <property type="match status" value="1"/>
</dbReference>
<keyword evidence="3" id="KW-1185">Reference proteome</keyword>
<organism evidence="2 3">
    <name type="scientific">Hanamia caeni</name>
    <dbReference type="NCBI Taxonomy" id="2294116"/>
    <lineage>
        <taxon>Bacteria</taxon>
        <taxon>Pseudomonadati</taxon>
        <taxon>Bacteroidota</taxon>
        <taxon>Chitinophagia</taxon>
        <taxon>Chitinophagales</taxon>
        <taxon>Chitinophagaceae</taxon>
        <taxon>Hanamia</taxon>
    </lineage>
</organism>
<keyword evidence="1" id="KW-0732">Signal</keyword>
<evidence type="ECO:0000313" key="3">
    <source>
        <dbReference type="Proteomes" id="UP000267223"/>
    </source>
</evidence>
<dbReference type="AlphaFoldDB" id="A0A3M9NLM3"/>
<dbReference type="Gene3D" id="3.40.250.10">
    <property type="entry name" value="Rhodanese-like domain"/>
    <property type="match status" value="1"/>
</dbReference>
<name>A0A3M9NLM3_9BACT</name>
<sequence length="149" mass="16769">MKTGKLFFFIALTFVLFAFQQCKAQEPKPENWTSGQLMQPADLAQALKNNKDIPLIYCVGPGVVIPHSVNIGMTDKAENIQKLKDSLNKVSRDANIVIYCGCCPFARCPNVRPAIALLKEMKFTNYHLLNLPHNIKTDWISKGYPQISE</sequence>
<dbReference type="InterPro" id="IPR036873">
    <property type="entry name" value="Rhodanese-like_dom_sf"/>
</dbReference>
<proteinExistence type="predicted"/>
<dbReference type="EMBL" id="RJJR01000002">
    <property type="protein sequence ID" value="RNI38689.1"/>
    <property type="molecule type" value="Genomic_DNA"/>
</dbReference>
<feature type="chain" id="PRO_5018322997" evidence="1">
    <location>
        <begin position="25"/>
        <end position="149"/>
    </location>
</feature>
<gene>
    <name evidence="2" type="ORF">EFY79_03200</name>
</gene>
<evidence type="ECO:0000256" key="1">
    <source>
        <dbReference type="SAM" id="SignalP"/>
    </source>
</evidence>
<protein>
    <submittedName>
        <fullName evidence="2">Rhodanese-like domain-containing protein</fullName>
    </submittedName>
</protein>
<comment type="caution">
    <text evidence="2">The sequence shown here is derived from an EMBL/GenBank/DDBJ whole genome shotgun (WGS) entry which is preliminary data.</text>
</comment>
<dbReference type="RefSeq" id="WP_123119251.1">
    <property type="nucleotide sequence ID" value="NZ_RJJR01000002.1"/>
</dbReference>
<accession>A0A3M9NLM3</accession>